<accession>A0ACC0VHH6</accession>
<name>A0ACC0VHH6_9STRA</name>
<keyword evidence="2" id="KW-1185">Reference proteome</keyword>
<reference evidence="1 2" key="1">
    <citation type="journal article" date="2022" name="bioRxiv">
        <title>The genome of the oomycete Peronosclerospora sorghi, a cosmopolitan pathogen of maize and sorghum, is inflated with dispersed pseudogenes.</title>
        <authorList>
            <person name="Fletcher K."/>
            <person name="Martin F."/>
            <person name="Isakeit T."/>
            <person name="Cavanaugh K."/>
            <person name="Magill C."/>
            <person name="Michelmore R."/>
        </authorList>
    </citation>
    <scope>NUCLEOTIDE SEQUENCE [LARGE SCALE GENOMIC DNA]</scope>
    <source>
        <strain evidence="1">P6</strain>
    </source>
</reference>
<evidence type="ECO:0000313" key="1">
    <source>
        <dbReference type="EMBL" id="KAI9905792.1"/>
    </source>
</evidence>
<dbReference type="Proteomes" id="UP001163321">
    <property type="component" value="Chromosome 9"/>
</dbReference>
<sequence>MLNRFSSAVQTAVSGAASAAVSGAQNLHGLLSEEYVKNYETPKDSTASGGHELAWKIFPAVHRKTNHEYSVFVFDKEDLKRLKNKEAQERVLEILRHEMKTLRVLRHPHVLKVVEVFEESRRSLCFVTERVTCSLANACKNFVNVANVTPEVLEIGLTEFELACGLMHVGEALSFLHREGRRVHLSLGPQSIFITPKGEWKLGGMGFCRVVEPGQTSRSEYYRLDASTGVRNATTGCLEGSWEPPLEYCAPELVTEPRMFDSKADMFTLGLVVYELFVPPRADGGRNPVLDVRDGNKMTHGYKVQSLHPISFPPSVPTALQNTIRALLSLDPSKRLEARAFLASPFFDSGPIKTLRTLQSLVELEPAAQAKFLTTLPDAIDGFSPRVLRDMVIPGLQSVVINKAVAPFVITPLLKIVAKVDKQTFAYAIAPMMIPLLAIAEPVQCMLMFVSELETLVPKAEDGYIRDHIVPMLCRALDSTVPEILDTVLNKIVDQASLFEYRILKQVILPRVNKLILTPPQPSVRINALLWLAKSFHVFDKDLLIESVLPTLRQTLNEDKTPAACMCILGCYDNLGKHLGPEFTAKLILPAVAPLLWEQTLTNAQFDMVCEKIQDMLKAVISERDKLFTSQSSVSTVATSMTATSGLSDAVRAAQVSKERESGVAAANQLLSEEYVPKKQPEREHNSPLHRPERYSDDPFYLGNSTTSSSSSSKTQGGIATERRDSDGRRESAAERAESFSARRRAGKKSGARSNRRAGKKGEQETDLLGLDATSGKSSSASNDLLDTGNLLMALPALSAPTSSTSGGGNMLNGVNMAMNTSGQAGAPTYTMQETMSMHTNGLTQSMVPYDQQMNHGLPTQPQPQVPPSLMQMTPYGILPQATPGYGQAGMGPPAGPGHMLQLQAASSDPYAVQQQSGDRFSAFDGL</sequence>
<dbReference type="EMBL" id="CM047588">
    <property type="protein sequence ID" value="KAI9905792.1"/>
    <property type="molecule type" value="Genomic_DNA"/>
</dbReference>
<organism evidence="1 2">
    <name type="scientific">Peronosclerospora sorghi</name>
    <dbReference type="NCBI Taxonomy" id="230839"/>
    <lineage>
        <taxon>Eukaryota</taxon>
        <taxon>Sar</taxon>
        <taxon>Stramenopiles</taxon>
        <taxon>Oomycota</taxon>
        <taxon>Peronosporomycetes</taxon>
        <taxon>Peronosporales</taxon>
        <taxon>Peronosporaceae</taxon>
        <taxon>Peronosclerospora</taxon>
    </lineage>
</organism>
<comment type="caution">
    <text evidence="1">The sequence shown here is derived from an EMBL/GenBank/DDBJ whole genome shotgun (WGS) entry which is preliminary data.</text>
</comment>
<protein>
    <submittedName>
        <fullName evidence="1">Uncharacterized protein</fullName>
    </submittedName>
</protein>
<gene>
    <name evidence="1" type="ORF">PsorP6_013984</name>
</gene>
<proteinExistence type="predicted"/>
<evidence type="ECO:0000313" key="2">
    <source>
        <dbReference type="Proteomes" id="UP001163321"/>
    </source>
</evidence>